<gene>
    <name evidence="1" type="ORF">MEBOL_004279</name>
</gene>
<reference evidence="1 2" key="1">
    <citation type="submission" date="2017-06" db="EMBL/GenBank/DDBJ databases">
        <authorList>
            <person name="Kim H.J."/>
            <person name="Triplett B.A."/>
        </authorList>
    </citation>
    <scope>NUCLEOTIDE SEQUENCE [LARGE SCALE GENOMIC DNA]</scope>
    <source>
        <strain evidence="1 2">DSM 14713</strain>
    </source>
</reference>
<dbReference type="OrthoDB" id="6717961at2"/>
<dbReference type="RefSeq" id="WP_095979228.1">
    <property type="nucleotide sequence ID" value="NZ_CP022163.1"/>
</dbReference>
<proteinExistence type="predicted"/>
<dbReference type="Proteomes" id="UP000217289">
    <property type="component" value="Chromosome"/>
</dbReference>
<evidence type="ECO:0000313" key="1">
    <source>
        <dbReference type="EMBL" id="ATB30817.1"/>
    </source>
</evidence>
<name>A0A250II35_9BACT</name>
<dbReference type="InterPro" id="IPR052577">
    <property type="entry name" value="VWA7"/>
</dbReference>
<organism evidence="1 2">
    <name type="scientific">Melittangium boletus DSM 14713</name>
    <dbReference type="NCBI Taxonomy" id="1294270"/>
    <lineage>
        <taxon>Bacteria</taxon>
        <taxon>Pseudomonadati</taxon>
        <taxon>Myxococcota</taxon>
        <taxon>Myxococcia</taxon>
        <taxon>Myxococcales</taxon>
        <taxon>Cystobacterineae</taxon>
        <taxon>Archangiaceae</taxon>
        <taxon>Melittangium</taxon>
    </lineage>
</organism>
<protein>
    <recommendedName>
        <fullName evidence="3">Heterokaryon incompatibility protein Het-C</fullName>
    </recommendedName>
</protein>
<dbReference type="PANTHER" id="PTHR14905:SF7">
    <property type="entry name" value="VON WILLEBRAND FACTOR A DOMAIN-CONTAINING PROTEIN 7"/>
    <property type="match status" value="1"/>
</dbReference>
<keyword evidence="2" id="KW-1185">Reference proteome</keyword>
<evidence type="ECO:0008006" key="3">
    <source>
        <dbReference type="Google" id="ProtNLM"/>
    </source>
</evidence>
<accession>A0A250II35</accession>
<sequence>MKNHAEKPLTRSGVEGLGAGLLAKTREPIFPVERLVSDVALEALCAVAARGSEASFVSKLTKVFGADVPAVACRALREALLGRTLVAPEIEVVTSGLGGHEAGYDNARRTILVDRRLLSEAERDKSRAAVLLIALVEEFGHHVDNLLRTEYSDQGGDGPRDEGAEFAHALFFSWQAAPPSGPFATFVRAGRVQRLSTDSTSFKKALQRHTGEQERASDEKAGPIQFFGAGRGHGKLGQSFGHESIEDALKQAFPHPKLRRQIYFGNWLRDHSQAIDPALVRPATSSNIAEGFTRIALTRVLDVMAREEFGNDDMYRLTPEKLGVYRAEEHIDNPHGIEDHSRDDKDFRKKWTEAEVSIDPETGLLNYIANRKGVWVTSSAYVEKELRAAAALGMTPEGMRLLGNALHTLEDLYSHSNFAELLLLKLGHTQVYPWAHRKVQTPTVRYPLVTGKFGSNDIQVSLAYVLNENLTATKEYVPGKRSASAEILLILLKDLPPEYLDQKQVKRLEMVMNIQEGLSKKYPQVGRVLDDLSKLMSALPNSILSAQAMKHATNVTKSQEEFLKNPSFLHPTHSQLSKDHDDHPLHLLSATLAMKVVREVGGLMAEVWNGQRRVEEVVRNALKYFVHPEDIQNTATDRRAWVFELARQWARMNPAKLQLLEKGAIIDRQFTKAKRAEACIRSRSDEFGAPDVLLARVRDTLQGVQGLA</sequence>
<dbReference type="KEGG" id="mbd:MEBOL_004279"/>
<dbReference type="Pfam" id="PF07217">
    <property type="entry name" value="Het-C"/>
    <property type="match status" value="2"/>
</dbReference>
<dbReference type="EMBL" id="CP022163">
    <property type="protein sequence ID" value="ATB30817.1"/>
    <property type="molecule type" value="Genomic_DNA"/>
</dbReference>
<dbReference type="PANTHER" id="PTHR14905">
    <property type="entry name" value="NG37"/>
    <property type="match status" value="1"/>
</dbReference>
<dbReference type="InterPro" id="IPR010816">
    <property type="entry name" value="Het-C"/>
</dbReference>
<dbReference type="AlphaFoldDB" id="A0A250II35"/>
<evidence type="ECO:0000313" key="2">
    <source>
        <dbReference type="Proteomes" id="UP000217289"/>
    </source>
</evidence>